<gene>
    <name evidence="4" type="ORF">CDAUBV1_LOCUS11655</name>
</gene>
<keyword evidence="1" id="KW-0472">Membrane</keyword>
<dbReference type="Gene3D" id="1.10.287.70">
    <property type="match status" value="1"/>
</dbReference>
<keyword evidence="1" id="KW-1133">Transmembrane helix</keyword>
<reference evidence="4" key="1">
    <citation type="submission" date="2024-06" db="EMBL/GenBank/DDBJ databases">
        <authorList>
            <person name="Liu X."/>
            <person name="Lenzi L."/>
            <person name="Haldenby T S."/>
            <person name="Uol C."/>
        </authorList>
    </citation>
    <scope>NUCLEOTIDE SEQUENCE</scope>
</reference>
<keyword evidence="2" id="KW-0732">Signal</keyword>
<feature type="signal peptide" evidence="2">
    <location>
        <begin position="1"/>
        <end position="23"/>
    </location>
</feature>
<accession>A0AAV2TK49</accession>
<evidence type="ECO:0000256" key="1">
    <source>
        <dbReference type="SAM" id="Phobius"/>
    </source>
</evidence>
<sequence length="491" mass="54811">MQLGFLCFGCLLLLSARAPDASGSPGPQWTIHTPRVAPYAIKDPVSGQTYGIIQDLFHDWLETRNGKLSVSTVPDWFEHPELRDEGSDFDNGAVKCYEKISEDQLDSPTSQACLFQGTSAAFTLLDKTTNHSPIITVPWITLKPVILSACSPGSCPRQIFSPSIRKGMYFLLPFHSSTWSFILLYALVTGSLIFLFERTHRFRCGTSYEYRTGERAGDHFSLGDSYIWTFMGLLLHSYRKLPRSWASLTLSLFWNAFCLVCVTAYAIGTYAVLFHNEDELNQPLILSPNSTIACDSGTPWCTAMENQSNTLTLIKTTPIRDEHGYIVVHSLNSSIPFLTDHVTASQIETHSEQADINLTSIQWKMAAIRCPGTTNPIQLPTASVHLSTGSGRMAFWMNMHLQHLTETGKMSGIINRWIPSDLQPYSICQSTNSEDRVIPLSYDYICGPLLFMLIGGFVALIAHFAELFYNFCGKKKSFLITDDLGVTTEES</sequence>
<name>A0AAV2TK49_CALDB</name>
<dbReference type="InterPro" id="IPR001320">
    <property type="entry name" value="Iontro_rcpt_C"/>
</dbReference>
<dbReference type="AlphaFoldDB" id="A0AAV2TK49"/>
<organism evidence="4 5">
    <name type="scientific">Calicophoron daubneyi</name>
    <name type="common">Rumen fluke</name>
    <name type="synonym">Paramphistomum daubneyi</name>
    <dbReference type="NCBI Taxonomy" id="300641"/>
    <lineage>
        <taxon>Eukaryota</taxon>
        <taxon>Metazoa</taxon>
        <taxon>Spiralia</taxon>
        <taxon>Lophotrochozoa</taxon>
        <taxon>Platyhelminthes</taxon>
        <taxon>Trematoda</taxon>
        <taxon>Digenea</taxon>
        <taxon>Plagiorchiida</taxon>
        <taxon>Pronocephalata</taxon>
        <taxon>Paramphistomoidea</taxon>
        <taxon>Paramphistomidae</taxon>
        <taxon>Calicophoron</taxon>
    </lineage>
</organism>
<evidence type="ECO:0000313" key="5">
    <source>
        <dbReference type="Proteomes" id="UP001497525"/>
    </source>
</evidence>
<proteinExistence type="predicted"/>
<evidence type="ECO:0000256" key="2">
    <source>
        <dbReference type="SAM" id="SignalP"/>
    </source>
</evidence>
<protein>
    <recommendedName>
        <fullName evidence="3">Ionotropic glutamate receptor C-terminal domain-containing protein</fullName>
    </recommendedName>
</protein>
<feature type="domain" description="Ionotropic glutamate receptor C-terminal" evidence="3">
    <location>
        <begin position="176"/>
        <end position="266"/>
    </location>
</feature>
<comment type="caution">
    <text evidence="4">The sequence shown here is derived from an EMBL/GenBank/DDBJ whole genome shotgun (WGS) entry which is preliminary data.</text>
</comment>
<feature type="transmembrane region" description="Helical" evidence="1">
    <location>
        <begin position="449"/>
        <end position="469"/>
    </location>
</feature>
<dbReference type="GO" id="GO:0015276">
    <property type="term" value="F:ligand-gated monoatomic ion channel activity"/>
    <property type="evidence" value="ECO:0007669"/>
    <property type="project" value="InterPro"/>
</dbReference>
<dbReference type="GO" id="GO:0016020">
    <property type="term" value="C:membrane"/>
    <property type="evidence" value="ECO:0007669"/>
    <property type="project" value="InterPro"/>
</dbReference>
<evidence type="ECO:0000313" key="4">
    <source>
        <dbReference type="EMBL" id="CAL5137334.1"/>
    </source>
</evidence>
<dbReference type="Pfam" id="PF00060">
    <property type="entry name" value="Lig_chan"/>
    <property type="match status" value="1"/>
</dbReference>
<evidence type="ECO:0000259" key="3">
    <source>
        <dbReference type="Pfam" id="PF00060"/>
    </source>
</evidence>
<keyword evidence="1" id="KW-0812">Transmembrane</keyword>
<dbReference type="EMBL" id="CAXLJL010000379">
    <property type="protein sequence ID" value="CAL5137334.1"/>
    <property type="molecule type" value="Genomic_DNA"/>
</dbReference>
<dbReference type="Proteomes" id="UP001497525">
    <property type="component" value="Unassembled WGS sequence"/>
</dbReference>
<feature type="chain" id="PRO_5043674183" description="Ionotropic glutamate receptor C-terminal domain-containing protein" evidence="2">
    <location>
        <begin position="24"/>
        <end position="491"/>
    </location>
</feature>
<feature type="transmembrane region" description="Helical" evidence="1">
    <location>
        <begin position="178"/>
        <end position="196"/>
    </location>
</feature>
<feature type="transmembrane region" description="Helical" evidence="1">
    <location>
        <begin position="245"/>
        <end position="273"/>
    </location>
</feature>